<evidence type="ECO:0000313" key="2">
    <source>
        <dbReference type="EMBL" id="WMV50795.1"/>
    </source>
</evidence>
<sequence>MMVGYENEFEMMHDQLARGARELEVDSIVGIGALARQPWLKNFYDDQFIMSRFEIHEKVTVSLKYCASNVLLGLLSYINGNTNEYYERQKDFQLADRLQKLLKGGRYLVVIDDIWSTKAWYEIKLYMFPIIIEAELS</sequence>
<dbReference type="InterPro" id="IPR027417">
    <property type="entry name" value="P-loop_NTPase"/>
</dbReference>
<dbReference type="Proteomes" id="UP001234989">
    <property type="component" value="Chromosome 10"/>
</dbReference>
<dbReference type="SUPFAM" id="SSF52540">
    <property type="entry name" value="P-loop containing nucleoside triphosphate hydrolases"/>
    <property type="match status" value="1"/>
</dbReference>
<dbReference type="Gene3D" id="3.40.50.300">
    <property type="entry name" value="P-loop containing nucleotide triphosphate hydrolases"/>
    <property type="match status" value="1"/>
</dbReference>
<accession>A0AAF0ZVE0</accession>
<dbReference type="GO" id="GO:0043531">
    <property type="term" value="F:ADP binding"/>
    <property type="evidence" value="ECO:0007669"/>
    <property type="project" value="InterPro"/>
</dbReference>
<organism evidence="2 3">
    <name type="scientific">Solanum verrucosum</name>
    <dbReference type="NCBI Taxonomy" id="315347"/>
    <lineage>
        <taxon>Eukaryota</taxon>
        <taxon>Viridiplantae</taxon>
        <taxon>Streptophyta</taxon>
        <taxon>Embryophyta</taxon>
        <taxon>Tracheophyta</taxon>
        <taxon>Spermatophyta</taxon>
        <taxon>Magnoliopsida</taxon>
        <taxon>eudicotyledons</taxon>
        <taxon>Gunneridae</taxon>
        <taxon>Pentapetalae</taxon>
        <taxon>asterids</taxon>
        <taxon>lamiids</taxon>
        <taxon>Solanales</taxon>
        <taxon>Solanaceae</taxon>
        <taxon>Solanoideae</taxon>
        <taxon>Solaneae</taxon>
        <taxon>Solanum</taxon>
    </lineage>
</organism>
<dbReference type="PANTHER" id="PTHR19338">
    <property type="entry name" value="TRANSLOCASE OF INNER MITOCHONDRIAL MEMBRANE 13 HOMOLOG"/>
    <property type="match status" value="1"/>
</dbReference>
<gene>
    <name evidence="2" type="ORF">MTR67_044180</name>
</gene>
<feature type="domain" description="NB-ARC" evidence="1">
    <location>
        <begin position="7"/>
        <end position="125"/>
    </location>
</feature>
<evidence type="ECO:0000313" key="3">
    <source>
        <dbReference type="Proteomes" id="UP001234989"/>
    </source>
</evidence>
<dbReference type="PANTHER" id="PTHR19338:SF73">
    <property type="entry name" value="DISEASE RESISTANCE PROTEIN RGA2-LIKE"/>
    <property type="match status" value="1"/>
</dbReference>
<name>A0AAF0ZVE0_SOLVR</name>
<dbReference type="InterPro" id="IPR002182">
    <property type="entry name" value="NB-ARC"/>
</dbReference>
<evidence type="ECO:0000259" key="1">
    <source>
        <dbReference type="Pfam" id="PF00931"/>
    </source>
</evidence>
<protein>
    <recommendedName>
        <fullName evidence="1">NB-ARC domain-containing protein</fullName>
    </recommendedName>
</protein>
<reference evidence="2" key="1">
    <citation type="submission" date="2023-08" db="EMBL/GenBank/DDBJ databases">
        <title>A de novo genome assembly of Solanum verrucosum Schlechtendal, a Mexican diploid species geographically isolated from the other diploid A-genome species in potato relatives.</title>
        <authorList>
            <person name="Hosaka K."/>
        </authorList>
    </citation>
    <scope>NUCLEOTIDE SEQUENCE</scope>
    <source>
        <tissue evidence="2">Young leaves</tissue>
    </source>
</reference>
<dbReference type="EMBL" id="CP133621">
    <property type="protein sequence ID" value="WMV50795.1"/>
    <property type="molecule type" value="Genomic_DNA"/>
</dbReference>
<dbReference type="AlphaFoldDB" id="A0AAF0ZVE0"/>
<proteinExistence type="predicted"/>
<dbReference type="Pfam" id="PF00931">
    <property type="entry name" value="NB-ARC"/>
    <property type="match status" value="1"/>
</dbReference>
<keyword evidence="3" id="KW-1185">Reference proteome</keyword>